<protein>
    <recommendedName>
        <fullName evidence="6">Alpha-L-rhamnosidase</fullName>
    </recommendedName>
</protein>
<evidence type="ECO:0000259" key="3">
    <source>
        <dbReference type="Pfam" id="PF17390"/>
    </source>
</evidence>
<dbReference type="InterPro" id="IPR008928">
    <property type="entry name" value="6-hairpin_glycosidase_sf"/>
</dbReference>
<dbReference type="Pfam" id="PF17389">
    <property type="entry name" value="Bac_rhamnosid6H"/>
    <property type="match status" value="1"/>
</dbReference>
<dbReference type="InterPro" id="IPR035398">
    <property type="entry name" value="Bac_rhamnosid_C"/>
</dbReference>
<comment type="caution">
    <text evidence="4">The sequence shown here is derived from an EMBL/GenBank/DDBJ whole genome shotgun (WGS) entry which is preliminary data.</text>
</comment>
<reference evidence="4 5" key="1">
    <citation type="submission" date="2020-03" db="EMBL/GenBank/DDBJ databases">
        <title>Genomic Encyclopedia of Type Strains, Phase IV (KMG-IV): sequencing the most valuable type-strain genomes for metagenomic binning, comparative biology and taxonomic classification.</title>
        <authorList>
            <person name="Goeker M."/>
        </authorList>
    </citation>
    <scope>NUCLEOTIDE SEQUENCE [LARGE SCALE GENOMIC DNA]</scope>
    <source>
        <strain evidence="4 5">DSM 21299</strain>
    </source>
</reference>
<keyword evidence="1" id="KW-0732">Signal</keyword>
<proteinExistence type="predicted"/>
<feature type="signal peptide" evidence="1">
    <location>
        <begin position="1"/>
        <end position="36"/>
    </location>
</feature>
<evidence type="ECO:0008006" key="6">
    <source>
        <dbReference type="Google" id="ProtNLM"/>
    </source>
</evidence>
<keyword evidence="5" id="KW-1185">Reference proteome</keyword>
<dbReference type="AlphaFoldDB" id="A0A846MI38"/>
<dbReference type="PANTHER" id="PTHR34987">
    <property type="entry name" value="C, PUTATIVE (AFU_ORTHOLOGUE AFUA_3G02880)-RELATED"/>
    <property type="match status" value="1"/>
</dbReference>
<sequence>MKLFTPGHFAGVMARNCAIALAALSILCIPSQPSWAADWISAPEAAQADSKQAAIALQFRRDLTLTRVPRTLLVRVSADQRYVLYVNGARVAAGPSRGDLKAWRYARIDLAPYLRKGANVIAAQVWSDGRAAPAAQISSKITGFFLAAEDQAFAAMVDSGPAWTVRQDMSRSVVLGLVPMIKQVGAIYYVSGGPETIDAATQAPDWSSPRSTAPGWQAAIPALTTGTAPWHMVADALPAQRYARVPGGKVVRQTGVEADDFPRRPITIAPNSEASLLIDYGRVLAAYPALRTSGGKGATITATYTEALYDPAGKNKGNGRSWGRFSDRARVDDGLALGLTDTFKTAGGDSVLAPFWWRAGRFVELRVKTGDQPLTLQGFDAYETGYPFEQRGRFVSDDKQLNEIWNIGWRTGLFDAHETYMDTAYWEQLQYIGDTRLQALLSYDVSGDPRLAVQALDAFNSSRQVSGLPQASWPQANNNVIPPFALLWIGMLHDYWMRQPDTAPLTRNLEGVRSVLDWYAPYVRENGMVRPTPDWPFIDWRPSLDGRAETNGKGPDSCVVTMIYYGALRQAADLEGAVGDAQRRTADLAQADRVRAGIDGQCWSASRGLYADTPGKDRFSQHANVLAVLYDLVPQAEQARVLDRIMSPDGGIGAPEGITGTTYYFSYYLAEAINHAGLGDRYLGLLNTWRKLLSQNFTTWPEEDDPTRSDSHAWSAHPTSGLLTYVAGIQTAAPGFSKVRVAPHLGHLKKLDAAMAHPAGLIETRYSQRGGRLSARVTLPAGLTGEFSWQGQTRQLRPGVNRIALRSAK</sequence>
<dbReference type="GO" id="GO:0005975">
    <property type="term" value="P:carbohydrate metabolic process"/>
    <property type="evidence" value="ECO:0007669"/>
    <property type="project" value="InterPro"/>
</dbReference>
<dbReference type="InterPro" id="IPR012341">
    <property type="entry name" value="6hp_glycosidase-like_sf"/>
</dbReference>
<evidence type="ECO:0000313" key="5">
    <source>
        <dbReference type="Proteomes" id="UP000576821"/>
    </source>
</evidence>
<dbReference type="Gene3D" id="2.60.420.10">
    <property type="entry name" value="Maltose phosphorylase, domain 3"/>
    <property type="match status" value="1"/>
</dbReference>
<dbReference type="Gene3D" id="1.50.10.10">
    <property type="match status" value="1"/>
</dbReference>
<feature type="domain" description="Alpha-L-rhamnosidase C-terminal" evidence="3">
    <location>
        <begin position="728"/>
        <end position="797"/>
    </location>
</feature>
<organism evidence="4 5">
    <name type="scientific">Sphingobium vermicomposti</name>
    <dbReference type="NCBI Taxonomy" id="529005"/>
    <lineage>
        <taxon>Bacteria</taxon>
        <taxon>Pseudomonadati</taxon>
        <taxon>Pseudomonadota</taxon>
        <taxon>Alphaproteobacteria</taxon>
        <taxon>Sphingomonadales</taxon>
        <taxon>Sphingomonadaceae</taxon>
        <taxon>Sphingobium</taxon>
    </lineage>
</organism>
<dbReference type="Pfam" id="PF17390">
    <property type="entry name" value="Bac_rhamnosid_C"/>
    <property type="match status" value="1"/>
</dbReference>
<name>A0A846MI38_9SPHN</name>
<dbReference type="Gene3D" id="2.60.120.260">
    <property type="entry name" value="Galactose-binding domain-like"/>
    <property type="match status" value="1"/>
</dbReference>
<dbReference type="PANTHER" id="PTHR34987:SF2">
    <property type="entry name" value="B, PUTATIVE (AFU_ORTHOLOGUE AFUA_7G05040)-RELATED"/>
    <property type="match status" value="1"/>
</dbReference>
<dbReference type="RefSeq" id="WP_167305141.1">
    <property type="nucleotide sequence ID" value="NZ_JAASQR010000004.1"/>
</dbReference>
<dbReference type="Proteomes" id="UP000576821">
    <property type="component" value="Unassembled WGS sequence"/>
</dbReference>
<gene>
    <name evidence="4" type="ORF">FHS54_003286</name>
</gene>
<accession>A0A846MI38</accession>
<dbReference type="SUPFAM" id="SSF48208">
    <property type="entry name" value="Six-hairpin glycosidases"/>
    <property type="match status" value="1"/>
</dbReference>
<dbReference type="InterPro" id="IPR035396">
    <property type="entry name" value="Bac_rhamnosid6H"/>
</dbReference>
<evidence type="ECO:0000313" key="4">
    <source>
        <dbReference type="EMBL" id="NIJ18286.1"/>
    </source>
</evidence>
<feature type="chain" id="PRO_5032716748" description="Alpha-L-rhamnosidase" evidence="1">
    <location>
        <begin position="37"/>
        <end position="809"/>
    </location>
</feature>
<evidence type="ECO:0000259" key="2">
    <source>
        <dbReference type="Pfam" id="PF17389"/>
    </source>
</evidence>
<dbReference type="EMBL" id="JAASQR010000004">
    <property type="protein sequence ID" value="NIJ18286.1"/>
    <property type="molecule type" value="Genomic_DNA"/>
</dbReference>
<feature type="domain" description="Alpha-L-rhamnosidase six-hairpin glycosidase" evidence="2">
    <location>
        <begin position="390"/>
        <end position="644"/>
    </location>
</feature>
<evidence type="ECO:0000256" key="1">
    <source>
        <dbReference type="SAM" id="SignalP"/>
    </source>
</evidence>